<evidence type="ECO:0000313" key="2">
    <source>
        <dbReference type="EMBL" id="KAG8060996.1"/>
    </source>
</evidence>
<keyword evidence="3" id="KW-1185">Reference proteome</keyword>
<dbReference type="AlphaFoldDB" id="A0A8J5SR90"/>
<accession>A0A8J5SR90</accession>
<name>A0A8J5SR90_ZIZPA</name>
<comment type="caution">
    <text evidence="2">The sequence shown here is derived from an EMBL/GenBank/DDBJ whole genome shotgun (WGS) entry which is preliminary data.</text>
</comment>
<dbReference type="Proteomes" id="UP000729402">
    <property type="component" value="Unassembled WGS sequence"/>
</dbReference>
<proteinExistence type="predicted"/>
<reference evidence="2" key="1">
    <citation type="journal article" date="2021" name="bioRxiv">
        <title>Whole Genome Assembly and Annotation of Northern Wild Rice, Zizania palustris L., Supports a Whole Genome Duplication in the Zizania Genus.</title>
        <authorList>
            <person name="Haas M."/>
            <person name="Kono T."/>
            <person name="Macchietto M."/>
            <person name="Millas R."/>
            <person name="McGilp L."/>
            <person name="Shao M."/>
            <person name="Duquette J."/>
            <person name="Hirsch C.N."/>
            <person name="Kimball J."/>
        </authorList>
    </citation>
    <scope>NUCLEOTIDE SEQUENCE</scope>
    <source>
        <tissue evidence="2">Fresh leaf tissue</tissue>
    </source>
</reference>
<dbReference type="EMBL" id="JAAALK010000287">
    <property type="protein sequence ID" value="KAG8060996.1"/>
    <property type="molecule type" value="Genomic_DNA"/>
</dbReference>
<evidence type="ECO:0000313" key="3">
    <source>
        <dbReference type="Proteomes" id="UP000729402"/>
    </source>
</evidence>
<feature type="region of interest" description="Disordered" evidence="1">
    <location>
        <begin position="1"/>
        <end position="26"/>
    </location>
</feature>
<gene>
    <name evidence="2" type="ORF">GUJ93_ZPchr0002g26217</name>
</gene>
<feature type="compositionally biased region" description="Polar residues" evidence="1">
    <location>
        <begin position="8"/>
        <end position="26"/>
    </location>
</feature>
<protein>
    <submittedName>
        <fullName evidence="2">Uncharacterized protein</fullName>
    </submittedName>
</protein>
<sequence>MSAPLDSTPITTASTSMPTTENGTTPSILMADPMKYIINVSSVKTHILITLNVSSSNYSQWSTLFNVFIGKSILDMAEKSEQHNLDIFCHYQQQLHDIDGGAHRW</sequence>
<evidence type="ECO:0000256" key="1">
    <source>
        <dbReference type="SAM" id="MobiDB-lite"/>
    </source>
</evidence>
<reference evidence="2" key="2">
    <citation type="submission" date="2021-02" db="EMBL/GenBank/DDBJ databases">
        <authorList>
            <person name="Kimball J.A."/>
            <person name="Haas M.W."/>
            <person name="Macchietto M."/>
            <person name="Kono T."/>
            <person name="Duquette J."/>
            <person name="Shao M."/>
        </authorList>
    </citation>
    <scope>NUCLEOTIDE SEQUENCE</scope>
    <source>
        <tissue evidence="2">Fresh leaf tissue</tissue>
    </source>
</reference>
<organism evidence="2 3">
    <name type="scientific">Zizania palustris</name>
    <name type="common">Northern wild rice</name>
    <dbReference type="NCBI Taxonomy" id="103762"/>
    <lineage>
        <taxon>Eukaryota</taxon>
        <taxon>Viridiplantae</taxon>
        <taxon>Streptophyta</taxon>
        <taxon>Embryophyta</taxon>
        <taxon>Tracheophyta</taxon>
        <taxon>Spermatophyta</taxon>
        <taxon>Magnoliopsida</taxon>
        <taxon>Liliopsida</taxon>
        <taxon>Poales</taxon>
        <taxon>Poaceae</taxon>
        <taxon>BOP clade</taxon>
        <taxon>Oryzoideae</taxon>
        <taxon>Oryzeae</taxon>
        <taxon>Zizaniinae</taxon>
        <taxon>Zizania</taxon>
    </lineage>
</organism>